<comment type="caution">
    <text evidence="1">The sequence shown here is derived from an EMBL/GenBank/DDBJ whole genome shotgun (WGS) entry which is preliminary data.</text>
</comment>
<dbReference type="EMBL" id="AQFT01000134">
    <property type="protein sequence ID" value="EMZ21367.1"/>
    <property type="molecule type" value="Genomic_DNA"/>
</dbReference>
<dbReference type="Proteomes" id="UP000012589">
    <property type="component" value="Unassembled WGS sequence"/>
</dbReference>
<sequence length="317" mass="33627">MANTNVNEKKLITLETLSYYDQKFKTKMAADDATTLKSAKDYADSLAGDYDAAGTAEAKVKELADGAVKSNTDAIATLNGNDTVDGSVDKKIKNATTALKEEISASAYDDTELKGRVTSNETAIATLIGSGEGSVDKKVADAVAKIIADAPEAYDTLKEISDWITSHSTDATAMNSQINANKTDIATLKSLVTQLPEGTEATTIVEYIQEKIVNLKTELTTAIATAKTEAITESGTNTDTKITEKVGDIGTGTVKDYVDTAKTQAMTDAGTKADKALEDAKAYTDTLAERVTSLEDRPTYGEASDEDIDLLFPDLTV</sequence>
<proteinExistence type="predicted"/>
<dbReference type="HOGENOM" id="CLU_876448_0_0_9"/>
<dbReference type="STRING" id="1235802.C823_04615"/>
<dbReference type="AlphaFoldDB" id="N1ZWH3"/>
<evidence type="ECO:0000313" key="1">
    <source>
        <dbReference type="EMBL" id="EMZ21367.1"/>
    </source>
</evidence>
<dbReference type="OrthoDB" id="2088062at2"/>
<dbReference type="PATRIC" id="fig|1235802.3.peg.4888"/>
<protein>
    <submittedName>
        <fullName evidence="1">Uncharacterized protein</fullName>
    </submittedName>
</protein>
<accession>N1ZWH3</accession>
<organism evidence="1 2">
    <name type="scientific">Eubacterium plexicaudatum ASF492</name>
    <dbReference type="NCBI Taxonomy" id="1235802"/>
    <lineage>
        <taxon>Bacteria</taxon>
        <taxon>Bacillati</taxon>
        <taxon>Bacillota</taxon>
        <taxon>Clostridia</taxon>
        <taxon>Eubacteriales</taxon>
        <taxon>Eubacteriaceae</taxon>
        <taxon>Eubacterium</taxon>
    </lineage>
</organism>
<name>N1ZWH3_9FIRM</name>
<reference evidence="1 2" key="1">
    <citation type="journal article" date="2014" name="Genome Announc.">
        <title>Draft genome sequences of the altered schaedler flora, a defined bacterial community from gnotobiotic mice.</title>
        <authorList>
            <person name="Wannemuehler M.J."/>
            <person name="Overstreet A.M."/>
            <person name="Ward D.V."/>
            <person name="Phillips G.J."/>
        </authorList>
    </citation>
    <scope>NUCLEOTIDE SEQUENCE [LARGE SCALE GENOMIC DNA]</scope>
    <source>
        <strain evidence="1 2">ASF492</strain>
    </source>
</reference>
<keyword evidence="2" id="KW-1185">Reference proteome</keyword>
<evidence type="ECO:0000313" key="2">
    <source>
        <dbReference type="Proteomes" id="UP000012589"/>
    </source>
</evidence>
<gene>
    <name evidence="1" type="ORF">C823_04615</name>
</gene>